<sequence length="82" mass="8886">MTPTPDPSNLHPLPSDPRAARLVEAFRDALVRLCDGEDLTVEDLTQMVRTLTGTTLAAAAVPPASSPAPCHCVLKNPEPRWW</sequence>
<evidence type="ECO:0000313" key="2">
    <source>
        <dbReference type="Proteomes" id="UP000326598"/>
    </source>
</evidence>
<evidence type="ECO:0000313" key="1">
    <source>
        <dbReference type="EMBL" id="QEV23142.1"/>
    </source>
</evidence>
<reference evidence="1 2" key="1">
    <citation type="submission" date="2017-09" db="EMBL/GenBank/DDBJ databases">
        <authorList>
            <person name="Lee N."/>
            <person name="Cho B.-K."/>
        </authorList>
    </citation>
    <scope>NUCLEOTIDE SEQUENCE [LARGE SCALE GENOMIC DNA]</scope>
    <source>
        <strain evidence="1 2">ATCC 13740</strain>
    </source>
</reference>
<protein>
    <submittedName>
        <fullName evidence="1">Uncharacterized protein</fullName>
    </submittedName>
</protein>
<name>A0A5J6HVL6_STRC4</name>
<organism evidence="1 2">
    <name type="scientific">Streptomyces coeruleorubidus</name>
    <dbReference type="NCBI Taxonomy" id="116188"/>
    <lineage>
        <taxon>Bacteria</taxon>
        <taxon>Bacillati</taxon>
        <taxon>Actinomycetota</taxon>
        <taxon>Actinomycetes</taxon>
        <taxon>Kitasatosporales</taxon>
        <taxon>Streptomycetaceae</taxon>
        <taxon>Streptomyces</taxon>
    </lineage>
</organism>
<dbReference type="EMBL" id="CP023694">
    <property type="protein sequence ID" value="QEV23142.1"/>
    <property type="molecule type" value="Genomic_DNA"/>
</dbReference>
<dbReference type="RefSeq" id="WP_150478791.1">
    <property type="nucleotide sequence ID" value="NZ_BMTB01000008.1"/>
</dbReference>
<gene>
    <name evidence="1" type="ORF">CP976_02455</name>
</gene>
<accession>A0A5J6HVL6</accession>
<dbReference type="KEGG" id="scoe:CP976_02455"/>
<dbReference type="AlphaFoldDB" id="A0A5J6HVL6"/>
<dbReference type="Proteomes" id="UP000326598">
    <property type="component" value="Chromosome"/>
</dbReference>
<dbReference type="GeneID" id="91414957"/>
<proteinExistence type="predicted"/>